<feature type="compositionally biased region" description="Polar residues" evidence="1">
    <location>
        <begin position="99"/>
        <end position="108"/>
    </location>
</feature>
<keyword evidence="4" id="KW-1185">Reference proteome</keyword>
<sequence>MRILKITLFVLLLGFFTSNGHLVHQSSNHQLQPLPIQNNDPSGSSISKQSNGSHAGPISTGSSNSSNTRVNSELNIHGNASALYIHEFFKNLSMYGVTKNSSRDNGNLETLPRASTGGSSMQSQAQNGNIFAVNLATMIQDIYNKLATYMTNVQENGHPAANSIGYVHSGGHAIGPDKVTIEDPANANTNNGNANALYQKLVSLCQQQCQSGPCPSSCPQAYLGAWSRLVRSVRATKEAWSKIRSHIP</sequence>
<accession>A0ABD3THN3</accession>
<dbReference type="Proteomes" id="UP001634394">
    <property type="component" value="Unassembled WGS sequence"/>
</dbReference>
<feature type="compositionally biased region" description="Polar residues" evidence="1">
    <location>
        <begin position="59"/>
        <end position="70"/>
    </location>
</feature>
<feature type="compositionally biased region" description="Polar residues" evidence="1">
    <location>
        <begin position="31"/>
        <end position="41"/>
    </location>
</feature>
<organism evidence="3 4">
    <name type="scientific">Sinanodonta woodiana</name>
    <name type="common">Chinese pond mussel</name>
    <name type="synonym">Anodonta woodiana</name>
    <dbReference type="NCBI Taxonomy" id="1069815"/>
    <lineage>
        <taxon>Eukaryota</taxon>
        <taxon>Metazoa</taxon>
        <taxon>Spiralia</taxon>
        <taxon>Lophotrochozoa</taxon>
        <taxon>Mollusca</taxon>
        <taxon>Bivalvia</taxon>
        <taxon>Autobranchia</taxon>
        <taxon>Heteroconchia</taxon>
        <taxon>Palaeoheterodonta</taxon>
        <taxon>Unionida</taxon>
        <taxon>Unionoidea</taxon>
        <taxon>Unionidae</taxon>
        <taxon>Unioninae</taxon>
        <taxon>Sinanodonta</taxon>
    </lineage>
</organism>
<evidence type="ECO:0000313" key="3">
    <source>
        <dbReference type="EMBL" id="KAL3836549.1"/>
    </source>
</evidence>
<comment type="caution">
    <text evidence="3">The sequence shown here is derived from an EMBL/GenBank/DDBJ whole genome shotgun (WGS) entry which is preliminary data.</text>
</comment>
<keyword evidence="2" id="KW-0732">Signal</keyword>
<protein>
    <submittedName>
        <fullName evidence="3">Uncharacterized protein</fullName>
    </submittedName>
</protein>
<feature type="signal peptide" evidence="2">
    <location>
        <begin position="1"/>
        <end position="20"/>
    </location>
</feature>
<evidence type="ECO:0000313" key="4">
    <source>
        <dbReference type="Proteomes" id="UP001634394"/>
    </source>
</evidence>
<dbReference type="AlphaFoldDB" id="A0ABD3THN3"/>
<name>A0ABD3THN3_SINWO</name>
<feature type="region of interest" description="Disordered" evidence="1">
    <location>
        <begin position="31"/>
        <end position="70"/>
    </location>
</feature>
<evidence type="ECO:0000256" key="2">
    <source>
        <dbReference type="SAM" id="SignalP"/>
    </source>
</evidence>
<dbReference type="EMBL" id="JBJQND010000018">
    <property type="protein sequence ID" value="KAL3836549.1"/>
    <property type="molecule type" value="Genomic_DNA"/>
</dbReference>
<proteinExistence type="predicted"/>
<feature type="compositionally biased region" description="Low complexity" evidence="1">
    <location>
        <begin position="42"/>
        <end position="53"/>
    </location>
</feature>
<reference evidence="3 4" key="1">
    <citation type="submission" date="2024-11" db="EMBL/GenBank/DDBJ databases">
        <title>Chromosome-level genome assembly of the freshwater bivalve Anodonta woodiana.</title>
        <authorList>
            <person name="Chen X."/>
        </authorList>
    </citation>
    <scope>NUCLEOTIDE SEQUENCE [LARGE SCALE GENOMIC DNA]</scope>
    <source>
        <strain evidence="3">MN2024</strain>
        <tissue evidence="3">Gills</tissue>
    </source>
</reference>
<evidence type="ECO:0000256" key="1">
    <source>
        <dbReference type="SAM" id="MobiDB-lite"/>
    </source>
</evidence>
<feature type="chain" id="PRO_5044886650" evidence="2">
    <location>
        <begin position="21"/>
        <end position="248"/>
    </location>
</feature>
<feature type="region of interest" description="Disordered" evidence="1">
    <location>
        <begin position="99"/>
        <end position="123"/>
    </location>
</feature>
<gene>
    <name evidence="3" type="ORF">ACJMK2_021973</name>
</gene>